<feature type="transmembrane region" description="Helical" evidence="6">
    <location>
        <begin position="181"/>
        <end position="202"/>
    </location>
</feature>
<proteinExistence type="predicted"/>
<evidence type="ECO:0000256" key="4">
    <source>
        <dbReference type="ARBA" id="ARBA00023136"/>
    </source>
</evidence>
<dbReference type="OrthoDB" id="9807568at2"/>
<feature type="transmembrane region" description="Helical" evidence="6">
    <location>
        <begin position="35"/>
        <end position="59"/>
    </location>
</feature>
<evidence type="ECO:0000259" key="8">
    <source>
        <dbReference type="Pfam" id="PF00662"/>
    </source>
</evidence>
<dbReference type="RefSeq" id="WP_154174904.1">
    <property type="nucleotide sequence ID" value="NZ_WJXZ01000004.1"/>
</dbReference>
<dbReference type="GO" id="GO:0042773">
    <property type="term" value="P:ATP synthesis coupled electron transport"/>
    <property type="evidence" value="ECO:0007669"/>
    <property type="project" value="InterPro"/>
</dbReference>
<dbReference type="NCBIfam" id="TIGR01974">
    <property type="entry name" value="NDH_I_L"/>
    <property type="match status" value="1"/>
</dbReference>
<protein>
    <submittedName>
        <fullName evidence="9">NADH-quinone oxidoreductase subunit L</fullName>
    </submittedName>
</protein>
<evidence type="ECO:0000313" key="10">
    <source>
        <dbReference type="Proteomes" id="UP000441754"/>
    </source>
</evidence>
<feature type="transmembrane region" description="Helical" evidence="6">
    <location>
        <begin position="116"/>
        <end position="136"/>
    </location>
</feature>
<dbReference type="InterPro" id="IPR003945">
    <property type="entry name" value="NU5C-like"/>
</dbReference>
<dbReference type="GO" id="GO:0016020">
    <property type="term" value="C:membrane"/>
    <property type="evidence" value="ECO:0007669"/>
    <property type="project" value="UniProtKB-SubCell"/>
</dbReference>
<dbReference type="NCBIfam" id="NF005141">
    <property type="entry name" value="PRK06590.1"/>
    <property type="match status" value="1"/>
</dbReference>
<feature type="transmembrane region" description="Helical" evidence="6">
    <location>
        <begin position="496"/>
        <end position="515"/>
    </location>
</feature>
<dbReference type="InterPro" id="IPR001516">
    <property type="entry name" value="Proton_antipo_N"/>
</dbReference>
<dbReference type="PRINTS" id="PR01434">
    <property type="entry name" value="NADHDHGNASE5"/>
</dbReference>
<organism evidence="9 10">
    <name type="scientific">Larkinella terrae</name>
    <dbReference type="NCBI Taxonomy" id="2025311"/>
    <lineage>
        <taxon>Bacteria</taxon>
        <taxon>Pseudomonadati</taxon>
        <taxon>Bacteroidota</taxon>
        <taxon>Cytophagia</taxon>
        <taxon>Cytophagales</taxon>
        <taxon>Spirosomataceae</taxon>
        <taxon>Larkinella</taxon>
    </lineage>
</organism>
<evidence type="ECO:0000256" key="5">
    <source>
        <dbReference type="RuleBase" id="RU000320"/>
    </source>
</evidence>
<accession>A0A7K0EIK0</accession>
<dbReference type="GO" id="GO:0003954">
    <property type="term" value="F:NADH dehydrogenase activity"/>
    <property type="evidence" value="ECO:0007669"/>
    <property type="project" value="TreeGrafter"/>
</dbReference>
<feature type="transmembrane region" description="Helical" evidence="6">
    <location>
        <begin position="410"/>
        <end position="430"/>
    </location>
</feature>
<keyword evidence="4 6" id="KW-0472">Membrane</keyword>
<feature type="transmembrane region" description="Helical" evidence="6">
    <location>
        <begin position="6"/>
        <end position="28"/>
    </location>
</feature>
<feature type="transmembrane region" description="Helical" evidence="6">
    <location>
        <begin position="79"/>
        <end position="104"/>
    </location>
</feature>
<evidence type="ECO:0000256" key="6">
    <source>
        <dbReference type="SAM" id="Phobius"/>
    </source>
</evidence>
<name>A0A7K0EIK0_9BACT</name>
<evidence type="ECO:0000256" key="3">
    <source>
        <dbReference type="ARBA" id="ARBA00022989"/>
    </source>
</evidence>
<dbReference type="Gene3D" id="1.20.5.2700">
    <property type="match status" value="2"/>
</dbReference>
<feature type="transmembrane region" description="Helical" evidence="6">
    <location>
        <begin position="327"/>
        <end position="349"/>
    </location>
</feature>
<dbReference type="PANTHER" id="PTHR42829:SF2">
    <property type="entry name" value="NADH-UBIQUINONE OXIDOREDUCTASE CHAIN 5"/>
    <property type="match status" value="1"/>
</dbReference>
<evidence type="ECO:0000256" key="1">
    <source>
        <dbReference type="ARBA" id="ARBA00004127"/>
    </source>
</evidence>
<keyword evidence="2 5" id="KW-0812">Transmembrane</keyword>
<dbReference type="GO" id="GO:0008137">
    <property type="term" value="F:NADH dehydrogenase (ubiquinone) activity"/>
    <property type="evidence" value="ECO:0007669"/>
    <property type="project" value="InterPro"/>
</dbReference>
<reference evidence="9 10" key="1">
    <citation type="journal article" date="2018" name="Antonie Van Leeuwenhoek">
        <title>Larkinella terrae sp. nov., isolated from soil on Jeju Island, South Korea.</title>
        <authorList>
            <person name="Ten L.N."/>
            <person name="Jeon J."/>
            <person name="Park S.J."/>
            <person name="Park S."/>
            <person name="Lee S.Y."/>
            <person name="Kim M.K."/>
            <person name="Jung H.Y."/>
        </authorList>
    </citation>
    <scope>NUCLEOTIDE SEQUENCE [LARGE SCALE GENOMIC DNA]</scope>
    <source>
        <strain evidence="9 10">KCTC 52001</strain>
    </source>
</reference>
<dbReference type="Pfam" id="PF00361">
    <property type="entry name" value="Proton_antipo_M"/>
    <property type="match status" value="1"/>
</dbReference>
<feature type="transmembrane region" description="Helical" evidence="6">
    <location>
        <begin position="247"/>
        <end position="269"/>
    </location>
</feature>
<comment type="subcellular location">
    <subcellularLocation>
        <location evidence="1">Endomembrane system</location>
        <topology evidence="1">Multi-pass membrane protein</topology>
    </subcellularLocation>
    <subcellularLocation>
        <location evidence="5">Membrane</location>
        <topology evidence="5">Multi-pass membrane protein</topology>
    </subcellularLocation>
</comment>
<evidence type="ECO:0000259" key="7">
    <source>
        <dbReference type="Pfam" id="PF00361"/>
    </source>
</evidence>
<sequence>MFDENTIRNLLWLLLLLPFLSGSLWLLAGRRINDWVGALGAGLTLAGLALSVFLVNQIGTEIRTLRTDWLLMPGRVVPISFRLDALTLLMLVVVHFIALLVQIYSISYLHDERDRYRYFGFLSLFIGSMLGIVLAGNLIVLYAFWELVGLSSYLLIGFWFRKPQAAAAAKKAFIMNRVGDAGFLLGIFLVLFQAGTTELAALPNAFVADGWLATLTGFCLFCGCIGKSAQFPLTTWLPDAMEGPTPVSALIHAATMVAAGIFLLARIHFLLTPDALLIITVVGTITMLMAAYSALYQTDIKKVLAYSTVSQLGLMVIGMGTGSGSSALFHLTTHAFFKAGLFLAAGSVIHGADTQDMRNMGGLRKAMPITFIGWAVCAAALSGFPLFAGFLSKEAILTDAFGWAGQQGGFAYLIPILAVFSSGLTACYMMRQGKLVFFGESRNPEHHAHESSPMLTVPVLILAVLSTGFVFTANPFSAEHSWFFQLFPLQNEGEGHLWIAVLSISVVAIGLWLGWRMPVSPQSTSLSRLSEHNWYLDGFYNRLIVRPFVRLARFSFAFDQRIVDRLVDFIGVGNVVLAHVISWIDRAIVDGLVNGASWLAHRLGNLTRSVQNGRVQSYIASAVVGLLVILWFLI</sequence>
<evidence type="ECO:0000313" key="9">
    <source>
        <dbReference type="EMBL" id="MRS61542.1"/>
    </source>
</evidence>
<dbReference type="EMBL" id="WJXZ01000004">
    <property type="protein sequence ID" value="MRS61542.1"/>
    <property type="molecule type" value="Genomic_DNA"/>
</dbReference>
<feature type="transmembrane region" description="Helical" evidence="6">
    <location>
        <begin position="142"/>
        <end position="160"/>
    </location>
</feature>
<feature type="transmembrane region" description="Helical" evidence="6">
    <location>
        <begin position="369"/>
        <end position="390"/>
    </location>
</feature>
<feature type="transmembrane region" description="Helical" evidence="6">
    <location>
        <begin position="275"/>
        <end position="296"/>
    </location>
</feature>
<feature type="transmembrane region" description="Helical" evidence="6">
    <location>
        <begin position="303"/>
        <end position="321"/>
    </location>
</feature>
<dbReference type="Proteomes" id="UP000441754">
    <property type="component" value="Unassembled WGS sequence"/>
</dbReference>
<dbReference type="InterPro" id="IPR001750">
    <property type="entry name" value="ND/Mrp_TM"/>
</dbReference>
<feature type="transmembrane region" description="Helical" evidence="6">
    <location>
        <begin position="615"/>
        <end position="633"/>
    </location>
</feature>
<feature type="transmembrane region" description="Helical" evidence="6">
    <location>
        <begin position="451"/>
        <end position="476"/>
    </location>
</feature>
<gene>
    <name evidence="9" type="primary">nuoL</name>
    <name evidence="9" type="ORF">GJJ30_09610</name>
</gene>
<dbReference type="AlphaFoldDB" id="A0A7K0EIK0"/>
<dbReference type="GO" id="GO:0012505">
    <property type="term" value="C:endomembrane system"/>
    <property type="evidence" value="ECO:0007669"/>
    <property type="project" value="UniProtKB-SubCell"/>
</dbReference>
<evidence type="ECO:0000256" key="2">
    <source>
        <dbReference type="ARBA" id="ARBA00022692"/>
    </source>
</evidence>
<dbReference type="PANTHER" id="PTHR42829">
    <property type="entry name" value="NADH-UBIQUINONE OXIDOREDUCTASE CHAIN 5"/>
    <property type="match status" value="1"/>
</dbReference>
<dbReference type="Pfam" id="PF00662">
    <property type="entry name" value="Proton_antipo_N"/>
    <property type="match status" value="1"/>
</dbReference>
<feature type="domain" description="NADH:quinone oxidoreductase/Mrp antiporter transmembrane" evidence="7">
    <location>
        <begin position="135"/>
        <end position="407"/>
    </location>
</feature>
<keyword evidence="3 6" id="KW-1133">Transmembrane helix</keyword>
<feature type="domain" description="NADH-Ubiquinone oxidoreductase (complex I) chain 5 N-terminal" evidence="8">
    <location>
        <begin position="69"/>
        <end position="119"/>
    </location>
</feature>
<dbReference type="InterPro" id="IPR018393">
    <property type="entry name" value="NADHpl_OxRdtase_5_subgr"/>
</dbReference>
<dbReference type="GO" id="GO:0015990">
    <property type="term" value="P:electron transport coupled proton transport"/>
    <property type="evidence" value="ECO:0007669"/>
    <property type="project" value="TreeGrafter"/>
</dbReference>
<feature type="transmembrane region" description="Helical" evidence="6">
    <location>
        <begin position="208"/>
        <end position="226"/>
    </location>
</feature>
<comment type="caution">
    <text evidence="9">The sequence shown here is derived from an EMBL/GenBank/DDBJ whole genome shotgun (WGS) entry which is preliminary data.</text>
</comment>
<keyword evidence="10" id="KW-1185">Reference proteome</keyword>